<protein>
    <submittedName>
        <fullName evidence="10">Cytochrome P450 76C4</fullName>
    </submittedName>
</protein>
<evidence type="ECO:0000256" key="1">
    <source>
        <dbReference type="ARBA" id="ARBA00001971"/>
    </source>
</evidence>
<dbReference type="GO" id="GO:0020037">
    <property type="term" value="F:heme binding"/>
    <property type="evidence" value="ECO:0007669"/>
    <property type="project" value="InterPro"/>
</dbReference>
<dbReference type="InterPro" id="IPR036396">
    <property type="entry name" value="Cyt_P450_sf"/>
</dbReference>
<evidence type="ECO:0000256" key="5">
    <source>
        <dbReference type="ARBA" id="ARBA00023002"/>
    </source>
</evidence>
<evidence type="ECO:0000256" key="2">
    <source>
        <dbReference type="ARBA" id="ARBA00010617"/>
    </source>
</evidence>
<comment type="similarity">
    <text evidence="2 9">Belongs to the cytochrome P450 family.</text>
</comment>
<evidence type="ECO:0000256" key="8">
    <source>
        <dbReference type="PIRSR" id="PIRSR602401-1"/>
    </source>
</evidence>
<accession>W9SB39</accession>
<sequence length="187" mass="21470">MAELIKNPRCMKILQEELIREIGRDRAVKESDLPKLTYLQACLKEILRLHPAGPLILPHRAAESCIVMDYTFPKDSQVLLNFWAIGRNPSYWEDPLEFKPERFLNSSIDFKGNDFEYFPFGSGRRFCPGMPMVAKQIPLMVASFIHSFDWSLPQGISPNDIDMTEKYGIAMGMKQPLLVVPKAEHLK</sequence>
<dbReference type="AlphaFoldDB" id="W9SB39"/>
<dbReference type="OrthoDB" id="6764281at2759"/>
<keyword evidence="6 8" id="KW-0408">Iron</keyword>
<evidence type="ECO:0000256" key="3">
    <source>
        <dbReference type="ARBA" id="ARBA00022617"/>
    </source>
</evidence>
<keyword evidence="5 9" id="KW-0560">Oxidoreductase</keyword>
<evidence type="ECO:0000256" key="7">
    <source>
        <dbReference type="ARBA" id="ARBA00023033"/>
    </source>
</evidence>
<dbReference type="FunFam" id="1.10.630.10:FF:000126">
    <property type="entry name" value="Predicted protein"/>
    <property type="match status" value="1"/>
</dbReference>
<dbReference type="PRINTS" id="PR00463">
    <property type="entry name" value="EP450I"/>
</dbReference>
<dbReference type="SUPFAM" id="SSF48264">
    <property type="entry name" value="Cytochrome P450"/>
    <property type="match status" value="1"/>
</dbReference>
<dbReference type="PANTHER" id="PTHR47950:SF6">
    <property type="entry name" value="CYTOCHROME P450"/>
    <property type="match status" value="1"/>
</dbReference>
<dbReference type="STRING" id="981085.W9SB39"/>
<keyword evidence="4 8" id="KW-0479">Metal-binding</keyword>
<dbReference type="Proteomes" id="UP000030645">
    <property type="component" value="Unassembled WGS sequence"/>
</dbReference>
<gene>
    <name evidence="10" type="ORF">L484_010573</name>
</gene>
<evidence type="ECO:0000256" key="6">
    <source>
        <dbReference type="ARBA" id="ARBA00023004"/>
    </source>
</evidence>
<dbReference type="eggNOG" id="KOG0156">
    <property type="taxonomic scope" value="Eukaryota"/>
</dbReference>
<dbReference type="Pfam" id="PF00067">
    <property type="entry name" value="p450"/>
    <property type="match status" value="1"/>
</dbReference>
<dbReference type="PROSITE" id="PS00086">
    <property type="entry name" value="CYTOCHROME_P450"/>
    <property type="match status" value="1"/>
</dbReference>
<dbReference type="Gene3D" id="1.10.630.10">
    <property type="entry name" value="Cytochrome P450"/>
    <property type="match status" value="1"/>
</dbReference>
<dbReference type="PANTHER" id="PTHR47950">
    <property type="entry name" value="CYTOCHROME P450, FAMILY 76, SUBFAMILY C, POLYPEPTIDE 5-RELATED"/>
    <property type="match status" value="1"/>
</dbReference>
<keyword evidence="11" id="KW-1185">Reference proteome</keyword>
<reference evidence="11" key="1">
    <citation type="submission" date="2013-01" db="EMBL/GenBank/DDBJ databases">
        <title>Draft Genome Sequence of a Mulberry Tree, Morus notabilis C.K. Schneid.</title>
        <authorList>
            <person name="He N."/>
            <person name="Zhao S."/>
        </authorList>
    </citation>
    <scope>NUCLEOTIDE SEQUENCE</scope>
</reference>
<dbReference type="GO" id="GO:0016705">
    <property type="term" value="F:oxidoreductase activity, acting on paired donors, with incorporation or reduction of molecular oxygen"/>
    <property type="evidence" value="ECO:0007669"/>
    <property type="project" value="InterPro"/>
</dbReference>
<proteinExistence type="inferred from homology"/>
<feature type="binding site" description="axial binding residue" evidence="8">
    <location>
        <position position="127"/>
    </location>
    <ligand>
        <name>heme</name>
        <dbReference type="ChEBI" id="CHEBI:30413"/>
    </ligand>
    <ligandPart>
        <name>Fe</name>
        <dbReference type="ChEBI" id="CHEBI:18248"/>
    </ligandPart>
</feature>
<evidence type="ECO:0000313" key="10">
    <source>
        <dbReference type="EMBL" id="EXC34115.1"/>
    </source>
</evidence>
<evidence type="ECO:0000313" key="11">
    <source>
        <dbReference type="Proteomes" id="UP000030645"/>
    </source>
</evidence>
<dbReference type="InterPro" id="IPR001128">
    <property type="entry name" value="Cyt_P450"/>
</dbReference>
<dbReference type="InterPro" id="IPR002401">
    <property type="entry name" value="Cyt_P450_E_grp-I"/>
</dbReference>
<dbReference type="InterPro" id="IPR017972">
    <property type="entry name" value="Cyt_P450_CS"/>
</dbReference>
<dbReference type="GO" id="GO:0004497">
    <property type="term" value="F:monooxygenase activity"/>
    <property type="evidence" value="ECO:0007669"/>
    <property type="project" value="UniProtKB-KW"/>
</dbReference>
<evidence type="ECO:0000256" key="9">
    <source>
        <dbReference type="RuleBase" id="RU000461"/>
    </source>
</evidence>
<name>W9SB39_9ROSA</name>
<organism evidence="10 11">
    <name type="scientific">Morus notabilis</name>
    <dbReference type="NCBI Taxonomy" id="981085"/>
    <lineage>
        <taxon>Eukaryota</taxon>
        <taxon>Viridiplantae</taxon>
        <taxon>Streptophyta</taxon>
        <taxon>Embryophyta</taxon>
        <taxon>Tracheophyta</taxon>
        <taxon>Spermatophyta</taxon>
        <taxon>Magnoliopsida</taxon>
        <taxon>eudicotyledons</taxon>
        <taxon>Gunneridae</taxon>
        <taxon>Pentapetalae</taxon>
        <taxon>rosids</taxon>
        <taxon>fabids</taxon>
        <taxon>Rosales</taxon>
        <taxon>Moraceae</taxon>
        <taxon>Moreae</taxon>
        <taxon>Morus</taxon>
    </lineage>
</organism>
<keyword evidence="3 8" id="KW-0349">Heme</keyword>
<comment type="cofactor">
    <cofactor evidence="1 8">
        <name>heme</name>
        <dbReference type="ChEBI" id="CHEBI:30413"/>
    </cofactor>
</comment>
<dbReference type="EMBL" id="KE346347">
    <property type="protein sequence ID" value="EXC34115.1"/>
    <property type="molecule type" value="Genomic_DNA"/>
</dbReference>
<dbReference type="KEGG" id="mnt:21393863"/>
<dbReference type="PRINTS" id="PR00385">
    <property type="entry name" value="P450"/>
</dbReference>
<dbReference type="GO" id="GO:0005506">
    <property type="term" value="F:iron ion binding"/>
    <property type="evidence" value="ECO:0007669"/>
    <property type="project" value="InterPro"/>
</dbReference>
<keyword evidence="7 9" id="KW-0503">Monooxygenase</keyword>
<evidence type="ECO:0000256" key="4">
    <source>
        <dbReference type="ARBA" id="ARBA00022723"/>
    </source>
</evidence>